<protein>
    <submittedName>
        <fullName evidence="1">YbaB/EbfC family nucleoid-associated protein</fullName>
    </submittedName>
</protein>
<proteinExistence type="predicted"/>
<organism evidence="1 2">
    <name type="scientific">Micromonospora vulcania</name>
    <dbReference type="NCBI Taxonomy" id="1441873"/>
    <lineage>
        <taxon>Bacteria</taxon>
        <taxon>Bacillati</taxon>
        <taxon>Actinomycetota</taxon>
        <taxon>Actinomycetes</taxon>
        <taxon>Micromonosporales</taxon>
        <taxon>Micromonosporaceae</taxon>
        <taxon>Micromonospora</taxon>
    </lineage>
</organism>
<dbReference type="Proteomes" id="UP001596226">
    <property type="component" value="Unassembled WGS sequence"/>
</dbReference>
<accession>A0ABW1H658</accession>
<dbReference type="InterPro" id="IPR036894">
    <property type="entry name" value="YbaB-like_sf"/>
</dbReference>
<dbReference type="InterPro" id="IPR004401">
    <property type="entry name" value="YbaB/EbfC"/>
</dbReference>
<evidence type="ECO:0000313" key="1">
    <source>
        <dbReference type="EMBL" id="MFC5925124.1"/>
    </source>
</evidence>
<evidence type="ECO:0000313" key="2">
    <source>
        <dbReference type="Proteomes" id="UP001596226"/>
    </source>
</evidence>
<keyword evidence="2" id="KW-1185">Reference proteome</keyword>
<gene>
    <name evidence="1" type="ORF">ACFQGL_17410</name>
</gene>
<dbReference type="EMBL" id="JBHSQS010000009">
    <property type="protein sequence ID" value="MFC5925124.1"/>
    <property type="molecule type" value="Genomic_DNA"/>
</dbReference>
<sequence>MWADDDALDATRRRVDEWEATIAARSARTTALTRELAGLTGTARTADGSVEVTVDAGGRLIDLRLDERVRARSAGRTAEDVLATVRAAYADLVQRVSAAAVATLGADDPTARALIDSYAGRLGRTERLDDDAS</sequence>
<reference evidence="2" key="1">
    <citation type="journal article" date="2019" name="Int. J. Syst. Evol. Microbiol.">
        <title>The Global Catalogue of Microorganisms (GCM) 10K type strain sequencing project: providing services to taxonomists for standard genome sequencing and annotation.</title>
        <authorList>
            <consortium name="The Broad Institute Genomics Platform"/>
            <consortium name="The Broad Institute Genome Sequencing Center for Infectious Disease"/>
            <person name="Wu L."/>
            <person name="Ma J."/>
        </authorList>
    </citation>
    <scope>NUCLEOTIDE SEQUENCE [LARGE SCALE GENOMIC DNA]</scope>
    <source>
        <strain evidence="2">CGMCC 4.7144</strain>
    </source>
</reference>
<name>A0ABW1H658_9ACTN</name>
<dbReference type="Pfam" id="PF02575">
    <property type="entry name" value="YbaB_DNA_bd"/>
    <property type="match status" value="1"/>
</dbReference>
<comment type="caution">
    <text evidence="1">The sequence shown here is derived from an EMBL/GenBank/DDBJ whole genome shotgun (WGS) entry which is preliminary data.</text>
</comment>
<dbReference type="RefSeq" id="WP_377512974.1">
    <property type="nucleotide sequence ID" value="NZ_JBHSQS010000009.1"/>
</dbReference>
<dbReference type="Gene3D" id="3.30.1310.10">
    <property type="entry name" value="Nucleoid-associated protein YbaB-like domain"/>
    <property type="match status" value="1"/>
</dbReference>
<dbReference type="SUPFAM" id="SSF82607">
    <property type="entry name" value="YbaB-like"/>
    <property type="match status" value="1"/>
</dbReference>